<keyword evidence="2" id="KW-0472">Membrane</keyword>
<keyword evidence="2" id="KW-0812">Transmembrane</keyword>
<feature type="transmembrane region" description="Helical" evidence="2">
    <location>
        <begin position="35"/>
        <end position="57"/>
    </location>
</feature>
<name>A0A927PF89_9MICO</name>
<evidence type="ECO:0000313" key="3">
    <source>
        <dbReference type="EMBL" id="MBD8079685.1"/>
    </source>
</evidence>
<protein>
    <submittedName>
        <fullName evidence="3">Uncharacterized protein</fullName>
    </submittedName>
</protein>
<accession>A0A927PF89</accession>
<evidence type="ECO:0000256" key="1">
    <source>
        <dbReference type="SAM" id="MobiDB-lite"/>
    </source>
</evidence>
<dbReference type="EMBL" id="JACYHB010000009">
    <property type="protein sequence ID" value="MBD8079685.1"/>
    <property type="molecule type" value="Genomic_DNA"/>
</dbReference>
<comment type="caution">
    <text evidence="3">The sequence shown here is derived from an EMBL/GenBank/DDBJ whole genome shotgun (WGS) entry which is preliminary data.</text>
</comment>
<reference evidence="3" key="1">
    <citation type="journal article" date="2018" name="Curr. Microbiol.">
        <title>Cellulosimicrobium arenosum sp. nov., Isolated from Marine Sediment Sand.</title>
        <authorList>
            <person name="Oh M."/>
            <person name="Kim J.H."/>
            <person name="Yoon J.H."/>
            <person name="Schumann P."/>
            <person name="Kim W."/>
        </authorList>
    </citation>
    <scope>NUCLEOTIDE SEQUENCE</scope>
    <source>
        <strain evidence="3">KCTC 49039</strain>
    </source>
</reference>
<sequence length="58" mass="6186">MTTMTHHLTDSRADSRRARTAGPVRRATDRARRSHLSAGAVVVLGLLGGFLAAPYLLG</sequence>
<dbReference type="RefSeq" id="WP_191829278.1">
    <property type="nucleotide sequence ID" value="NZ_JACYHB010000009.1"/>
</dbReference>
<gene>
    <name evidence="3" type="ORF">IF651_11520</name>
</gene>
<evidence type="ECO:0000313" key="4">
    <source>
        <dbReference type="Proteomes" id="UP000610846"/>
    </source>
</evidence>
<feature type="compositionally biased region" description="Basic and acidic residues" evidence="1">
    <location>
        <begin position="7"/>
        <end position="17"/>
    </location>
</feature>
<keyword evidence="2" id="KW-1133">Transmembrane helix</keyword>
<reference evidence="3" key="2">
    <citation type="submission" date="2020-09" db="EMBL/GenBank/DDBJ databases">
        <authorList>
            <person name="Yu Y."/>
        </authorList>
    </citation>
    <scope>NUCLEOTIDE SEQUENCE</scope>
    <source>
        <strain evidence="3">KCTC 49039</strain>
    </source>
</reference>
<dbReference type="AlphaFoldDB" id="A0A927PF89"/>
<proteinExistence type="predicted"/>
<keyword evidence="4" id="KW-1185">Reference proteome</keyword>
<evidence type="ECO:0000256" key="2">
    <source>
        <dbReference type="SAM" id="Phobius"/>
    </source>
</evidence>
<feature type="region of interest" description="Disordered" evidence="1">
    <location>
        <begin position="1"/>
        <end position="34"/>
    </location>
</feature>
<dbReference type="Proteomes" id="UP000610846">
    <property type="component" value="Unassembled WGS sequence"/>
</dbReference>
<organism evidence="3 4">
    <name type="scientific">Cellulosimicrobium arenosum</name>
    <dbReference type="NCBI Taxonomy" id="2708133"/>
    <lineage>
        <taxon>Bacteria</taxon>
        <taxon>Bacillati</taxon>
        <taxon>Actinomycetota</taxon>
        <taxon>Actinomycetes</taxon>
        <taxon>Micrococcales</taxon>
        <taxon>Promicromonosporaceae</taxon>
        <taxon>Cellulosimicrobium</taxon>
    </lineage>
</organism>